<dbReference type="CDD" id="cd06257">
    <property type="entry name" value="DnaJ"/>
    <property type="match status" value="1"/>
</dbReference>
<dbReference type="AlphaFoldDB" id="A0A830HQG8"/>
<dbReference type="InterPro" id="IPR036869">
    <property type="entry name" value="J_dom_sf"/>
</dbReference>
<dbReference type="InterPro" id="IPR001623">
    <property type="entry name" value="DnaJ_domain"/>
</dbReference>
<proteinExistence type="predicted"/>
<comment type="caution">
    <text evidence="3">The sequence shown here is derived from an EMBL/GenBank/DDBJ whole genome shotgun (WGS) entry which is preliminary data.</text>
</comment>
<evidence type="ECO:0000313" key="4">
    <source>
        <dbReference type="Proteomes" id="UP000660262"/>
    </source>
</evidence>
<evidence type="ECO:0000313" key="3">
    <source>
        <dbReference type="EMBL" id="GHP07237.1"/>
    </source>
</evidence>
<dbReference type="InterPro" id="IPR055572">
    <property type="entry name" value="DUF7148"/>
</dbReference>
<reference evidence="3" key="1">
    <citation type="submission" date="2020-10" db="EMBL/GenBank/DDBJ databases">
        <title>Unveiling of a novel bifunctional photoreceptor, Dualchrome1, isolated from a cosmopolitan green alga.</title>
        <authorList>
            <person name="Suzuki S."/>
            <person name="Kawachi M."/>
        </authorList>
    </citation>
    <scope>NUCLEOTIDE SEQUENCE</scope>
    <source>
        <strain evidence="3">NIES 2893</strain>
    </source>
</reference>
<gene>
    <name evidence="3" type="ORF">PPROV_000597800</name>
</gene>
<feature type="compositionally biased region" description="Basic and acidic residues" evidence="1">
    <location>
        <begin position="43"/>
        <end position="59"/>
    </location>
</feature>
<feature type="domain" description="DUF7148" evidence="2">
    <location>
        <begin position="103"/>
        <end position="151"/>
    </location>
</feature>
<dbReference type="Pfam" id="PF23650">
    <property type="entry name" value="DUF7148"/>
    <property type="match status" value="1"/>
</dbReference>
<accession>A0A830HQG8</accession>
<evidence type="ECO:0000256" key="1">
    <source>
        <dbReference type="SAM" id="MobiDB-lite"/>
    </source>
</evidence>
<dbReference type="OrthoDB" id="445556at2759"/>
<organism evidence="3 4">
    <name type="scientific">Pycnococcus provasolii</name>
    <dbReference type="NCBI Taxonomy" id="41880"/>
    <lineage>
        <taxon>Eukaryota</taxon>
        <taxon>Viridiplantae</taxon>
        <taxon>Chlorophyta</taxon>
        <taxon>Pseudoscourfieldiophyceae</taxon>
        <taxon>Pseudoscourfieldiales</taxon>
        <taxon>Pycnococcaceae</taxon>
        <taxon>Pycnococcus</taxon>
    </lineage>
</organism>
<protein>
    <recommendedName>
        <fullName evidence="2">DUF7148 domain-containing protein</fullName>
    </recommendedName>
</protein>
<feature type="region of interest" description="Disordered" evidence="1">
    <location>
        <begin position="43"/>
        <end position="66"/>
    </location>
</feature>
<evidence type="ECO:0000259" key="2">
    <source>
        <dbReference type="Pfam" id="PF23650"/>
    </source>
</evidence>
<keyword evidence="4" id="KW-1185">Reference proteome</keyword>
<dbReference type="EMBL" id="BNJQ01000015">
    <property type="protein sequence ID" value="GHP07237.1"/>
    <property type="molecule type" value="Genomic_DNA"/>
</dbReference>
<dbReference type="Gene3D" id="1.10.287.110">
    <property type="entry name" value="DnaJ domain"/>
    <property type="match status" value="1"/>
</dbReference>
<dbReference type="SUPFAM" id="SSF46565">
    <property type="entry name" value="Chaperone J-domain"/>
    <property type="match status" value="1"/>
</dbReference>
<name>A0A830HQG8_9CHLO</name>
<dbReference type="Proteomes" id="UP000660262">
    <property type="component" value="Unassembled WGS sequence"/>
</dbReference>
<sequence>MDEIKAAYKALMRKKHPDLNPNDADSSEAVELNMALDALTSRRGDVDRALAKQRNDRSTRKSAKSATIKAEEEGLVLVQQEEIVFREMRTPASESAKAEMDDVDIPTFLQQWASTMAFTAEDPLPVPCQSDNVEEGVRLTFVGVTRGRVVPQGELWIRATRCGDDSGEVDVECDAAGGGSWRINVSRKVSPTPKVDYPMAGEKEVLRRLRAALKAKFEVDALNTGPATWEDGPVALATEAIGRASALFTQWLPAPPDVLENLGLGDDDRLVSRSKGYESYVLKKKEGDGV</sequence>